<protein>
    <submittedName>
        <fullName evidence="2 3">Uncharacterized protein</fullName>
    </submittedName>
</protein>
<feature type="chain" id="PRO_5010980016" evidence="1">
    <location>
        <begin position="28"/>
        <end position="101"/>
    </location>
</feature>
<dbReference type="KEGG" id="hro:HELRODRAFT_162940"/>
<reference evidence="4" key="1">
    <citation type="submission" date="2012-12" db="EMBL/GenBank/DDBJ databases">
        <authorList>
            <person name="Hellsten U."/>
            <person name="Grimwood J."/>
            <person name="Chapman J.A."/>
            <person name="Shapiro H."/>
            <person name="Aerts A."/>
            <person name="Otillar R.P."/>
            <person name="Terry A.Y."/>
            <person name="Boore J.L."/>
            <person name="Simakov O."/>
            <person name="Marletaz F."/>
            <person name="Cho S.-J."/>
            <person name="Edsinger-Gonzales E."/>
            <person name="Havlak P."/>
            <person name="Kuo D.-H."/>
            <person name="Larsson T."/>
            <person name="Lv J."/>
            <person name="Arendt D."/>
            <person name="Savage R."/>
            <person name="Osoegawa K."/>
            <person name="de Jong P."/>
            <person name="Lindberg D.R."/>
            <person name="Seaver E.C."/>
            <person name="Weisblat D.A."/>
            <person name="Putnam N.H."/>
            <person name="Grigoriev I.V."/>
            <person name="Rokhsar D.S."/>
        </authorList>
    </citation>
    <scope>NUCLEOTIDE SEQUENCE</scope>
</reference>
<dbReference type="Proteomes" id="UP000015101">
    <property type="component" value="Unassembled WGS sequence"/>
</dbReference>
<keyword evidence="4" id="KW-1185">Reference proteome</keyword>
<evidence type="ECO:0000313" key="3">
    <source>
        <dbReference type="EnsemblMetazoa" id="HelroP162940"/>
    </source>
</evidence>
<dbReference type="EMBL" id="AMQM01001231">
    <property type="status" value="NOT_ANNOTATED_CDS"/>
    <property type="molecule type" value="Genomic_DNA"/>
</dbReference>
<reference evidence="3" key="3">
    <citation type="submission" date="2015-06" db="UniProtKB">
        <authorList>
            <consortium name="EnsemblMetazoa"/>
        </authorList>
    </citation>
    <scope>IDENTIFICATION</scope>
</reference>
<name>T1ETE2_HELRO</name>
<evidence type="ECO:0000313" key="4">
    <source>
        <dbReference type="Proteomes" id="UP000015101"/>
    </source>
</evidence>
<dbReference type="CTD" id="20199842"/>
<dbReference type="RefSeq" id="XP_009023237.1">
    <property type="nucleotide sequence ID" value="XM_009024989.1"/>
</dbReference>
<dbReference type="GeneID" id="20199842"/>
<dbReference type="EnsemblMetazoa" id="HelroT162940">
    <property type="protein sequence ID" value="HelroP162940"/>
    <property type="gene ID" value="HelroG162940"/>
</dbReference>
<dbReference type="InParanoid" id="T1ETE2"/>
<evidence type="ECO:0000256" key="1">
    <source>
        <dbReference type="SAM" id="SignalP"/>
    </source>
</evidence>
<sequence>MSKLFETTIIRLALIVLNLRLDSVTDCMKEQYLAPACPSVNSRFGALQPGGNDRDGVSSQCENHLTVKPQIAKTRRWELLNLRHTKHLENLKMKTKFMYEK</sequence>
<accession>T1ETE2</accession>
<gene>
    <name evidence="3" type="primary">20199842</name>
    <name evidence="2" type="ORF">HELRODRAFT_162940</name>
</gene>
<dbReference type="AlphaFoldDB" id="T1ETE2"/>
<dbReference type="EMBL" id="KB097143">
    <property type="protein sequence ID" value="ESN99393.1"/>
    <property type="molecule type" value="Genomic_DNA"/>
</dbReference>
<proteinExistence type="predicted"/>
<feature type="signal peptide" evidence="1">
    <location>
        <begin position="1"/>
        <end position="27"/>
    </location>
</feature>
<keyword evidence="1" id="KW-0732">Signal</keyword>
<reference evidence="2 4" key="2">
    <citation type="journal article" date="2013" name="Nature">
        <title>Insights into bilaterian evolution from three spiralian genomes.</title>
        <authorList>
            <person name="Simakov O."/>
            <person name="Marletaz F."/>
            <person name="Cho S.J."/>
            <person name="Edsinger-Gonzales E."/>
            <person name="Havlak P."/>
            <person name="Hellsten U."/>
            <person name="Kuo D.H."/>
            <person name="Larsson T."/>
            <person name="Lv J."/>
            <person name="Arendt D."/>
            <person name="Savage R."/>
            <person name="Osoegawa K."/>
            <person name="de Jong P."/>
            <person name="Grimwood J."/>
            <person name="Chapman J.A."/>
            <person name="Shapiro H."/>
            <person name="Aerts A."/>
            <person name="Otillar R.P."/>
            <person name="Terry A.Y."/>
            <person name="Boore J.L."/>
            <person name="Grigoriev I.V."/>
            <person name="Lindberg D.R."/>
            <person name="Seaver E.C."/>
            <person name="Weisblat D.A."/>
            <person name="Putnam N.H."/>
            <person name="Rokhsar D.S."/>
        </authorList>
    </citation>
    <scope>NUCLEOTIDE SEQUENCE</scope>
</reference>
<dbReference type="HOGENOM" id="CLU_2294673_0_0_1"/>
<evidence type="ECO:0000313" key="2">
    <source>
        <dbReference type="EMBL" id="ESN99393.1"/>
    </source>
</evidence>
<organism evidence="3 4">
    <name type="scientific">Helobdella robusta</name>
    <name type="common">Californian leech</name>
    <dbReference type="NCBI Taxonomy" id="6412"/>
    <lineage>
        <taxon>Eukaryota</taxon>
        <taxon>Metazoa</taxon>
        <taxon>Spiralia</taxon>
        <taxon>Lophotrochozoa</taxon>
        <taxon>Annelida</taxon>
        <taxon>Clitellata</taxon>
        <taxon>Hirudinea</taxon>
        <taxon>Rhynchobdellida</taxon>
        <taxon>Glossiphoniidae</taxon>
        <taxon>Helobdella</taxon>
    </lineage>
</organism>